<organism evidence="2 3">
    <name type="scientific">Phenylobacterium soli</name>
    <dbReference type="NCBI Taxonomy" id="2170551"/>
    <lineage>
        <taxon>Bacteria</taxon>
        <taxon>Pseudomonadati</taxon>
        <taxon>Pseudomonadota</taxon>
        <taxon>Alphaproteobacteria</taxon>
        <taxon>Caulobacterales</taxon>
        <taxon>Caulobacteraceae</taxon>
        <taxon>Phenylobacterium</taxon>
    </lineage>
</organism>
<keyword evidence="3" id="KW-1185">Reference proteome</keyword>
<keyword evidence="1" id="KW-0812">Transmembrane</keyword>
<reference evidence="3" key="1">
    <citation type="submission" date="2018-05" db="EMBL/GenBank/DDBJ databases">
        <authorList>
            <person name="Li X."/>
        </authorList>
    </citation>
    <scope>NUCLEOTIDE SEQUENCE [LARGE SCALE GENOMIC DNA]</scope>
    <source>
        <strain evidence="3">LX32</strain>
    </source>
</reference>
<feature type="transmembrane region" description="Helical" evidence="1">
    <location>
        <begin position="156"/>
        <end position="176"/>
    </location>
</feature>
<comment type="caution">
    <text evidence="2">The sequence shown here is derived from an EMBL/GenBank/DDBJ whole genome shotgun (WGS) entry which is preliminary data.</text>
</comment>
<feature type="transmembrane region" description="Helical" evidence="1">
    <location>
        <begin position="58"/>
        <end position="78"/>
    </location>
</feature>
<evidence type="ECO:0000313" key="2">
    <source>
        <dbReference type="EMBL" id="RAK53904.1"/>
    </source>
</evidence>
<evidence type="ECO:0008006" key="4">
    <source>
        <dbReference type="Google" id="ProtNLM"/>
    </source>
</evidence>
<feature type="transmembrane region" description="Helical" evidence="1">
    <location>
        <begin position="131"/>
        <end position="149"/>
    </location>
</feature>
<dbReference type="Pfam" id="PF06532">
    <property type="entry name" value="NrsF"/>
    <property type="match status" value="1"/>
</dbReference>
<gene>
    <name evidence="2" type="ORF">DJ017_04890</name>
</gene>
<feature type="transmembrane region" description="Helical" evidence="1">
    <location>
        <begin position="26"/>
        <end position="46"/>
    </location>
</feature>
<dbReference type="EMBL" id="QFYQ01000001">
    <property type="protein sequence ID" value="RAK53904.1"/>
    <property type="molecule type" value="Genomic_DNA"/>
</dbReference>
<evidence type="ECO:0000256" key="1">
    <source>
        <dbReference type="SAM" id="Phobius"/>
    </source>
</evidence>
<accession>A0A328AKH3</accession>
<feature type="transmembrane region" description="Helical" evidence="1">
    <location>
        <begin position="90"/>
        <end position="111"/>
    </location>
</feature>
<feature type="transmembrane region" description="Helical" evidence="1">
    <location>
        <begin position="188"/>
        <end position="211"/>
    </location>
</feature>
<keyword evidence="1" id="KW-0472">Membrane</keyword>
<proteinExistence type="predicted"/>
<dbReference type="InterPro" id="IPR009495">
    <property type="entry name" value="NrsF"/>
</dbReference>
<dbReference type="OrthoDB" id="7764375at2"/>
<dbReference type="AlphaFoldDB" id="A0A328AKH3"/>
<dbReference type="RefSeq" id="WP_111527655.1">
    <property type="nucleotide sequence ID" value="NZ_JBHRSG010000002.1"/>
</dbReference>
<evidence type="ECO:0000313" key="3">
    <source>
        <dbReference type="Proteomes" id="UP000249254"/>
    </source>
</evidence>
<keyword evidence="1" id="KW-1133">Transmembrane helix</keyword>
<protein>
    <recommendedName>
        <fullName evidence="4">DUF1109 domain-containing protein</fullName>
    </recommendedName>
</protein>
<name>A0A328AKH3_9CAUL</name>
<sequence length="214" mass="22769">MQTDELIDRLALDVAPVRRAAVGRRFAVALVFGAAGAFVLLLNWLHMRPDLAQAVRTAHWWLKMTYGLVLAMAGFVAVERLSRPAGSGRRGIGLALAAFALLVVLGAAQLVTTAPEDRMSVWLGQSWRHCPYNILALSGPLLLASLFVARGLAPTRLALAGAACGLFAGGTAMAVYCLHCPETEPAFIATWYSAGAILTTAVGAALGRFALRWR</sequence>
<dbReference type="Proteomes" id="UP000249254">
    <property type="component" value="Unassembled WGS sequence"/>
</dbReference>